<dbReference type="OrthoDB" id="8457197at2"/>
<dbReference type="Proteomes" id="UP000193978">
    <property type="component" value="Chromosome"/>
</dbReference>
<dbReference type="EMBL" id="CP019948">
    <property type="protein sequence ID" value="ARN82643.1"/>
    <property type="molecule type" value="Genomic_DNA"/>
</dbReference>
<feature type="compositionally biased region" description="Polar residues" evidence="1">
    <location>
        <begin position="90"/>
        <end position="107"/>
    </location>
</feature>
<evidence type="ECO:0000256" key="1">
    <source>
        <dbReference type="SAM" id="MobiDB-lite"/>
    </source>
</evidence>
<gene>
    <name evidence="2" type="ORF">B1812_17820</name>
</gene>
<organism evidence="2 3">
    <name type="scientific">Methylocystis bryophila</name>
    <dbReference type="NCBI Taxonomy" id="655015"/>
    <lineage>
        <taxon>Bacteria</taxon>
        <taxon>Pseudomonadati</taxon>
        <taxon>Pseudomonadota</taxon>
        <taxon>Alphaproteobacteria</taxon>
        <taxon>Hyphomicrobiales</taxon>
        <taxon>Methylocystaceae</taxon>
        <taxon>Methylocystis</taxon>
    </lineage>
</organism>
<feature type="compositionally biased region" description="Pro residues" evidence="1">
    <location>
        <begin position="133"/>
        <end position="146"/>
    </location>
</feature>
<protein>
    <submittedName>
        <fullName evidence="2">Uncharacterized protein</fullName>
    </submittedName>
</protein>
<reference evidence="2 3" key="1">
    <citation type="submission" date="2017-02" db="EMBL/GenBank/DDBJ databases">
        <authorList>
            <person name="Peterson S.W."/>
        </authorList>
    </citation>
    <scope>NUCLEOTIDE SEQUENCE [LARGE SCALE GENOMIC DNA]</scope>
    <source>
        <strain evidence="2 3">S285</strain>
    </source>
</reference>
<accession>A0A1W6MYK7</accession>
<dbReference type="AlphaFoldDB" id="A0A1W6MYK7"/>
<dbReference type="KEGG" id="mbry:B1812_17820"/>
<feature type="region of interest" description="Disordered" evidence="1">
    <location>
        <begin position="65"/>
        <end position="153"/>
    </location>
</feature>
<name>A0A1W6MYK7_9HYPH</name>
<evidence type="ECO:0000313" key="2">
    <source>
        <dbReference type="EMBL" id="ARN82643.1"/>
    </source>
</evidence>
<proteinExistence type="predicted"/>
<keyword evidence="3" id="KW-1185">Reference proteome</keyword>
<evidence type="ECO:0000313" key="3">
    <source>
        <dbReference type="Proteomes" id="UP000193978"/>
    </source>
</evidence>
<dbReference type="RefSeq" id="WP_085772775.1">
    <property type="nucleotide sequence ID" value="NZ_AP027149.1"/>
</dbReference>
<sequence length="185" mass="20030">MPRRRADGYDPVMLATRPLTATRFSSAARPGCWTRRSLRLLPGTLALCAAVAICLLTPNARVFANEADSTPSSPKVPTAKKSRKKEVQEKAQNATPAPFNRSATSPAKATDSGAQAGAGSKREEKVEKAPLASLPPPDTATPPPRLPEASREKMRACAIEWSKLKLEARDPMPLWRDFGAQCLKR</sequence>